<dbReference type="Proteomes" id="UP000724874">
    <property type="component" value="Unassembled WGS sequence"/>
</dbReference>
<keyword evidence="3" id="KW-1185">Reference proteome</keyword>
<protein>
    <recommendedName>
        <fullName evidence="4">JmjC domain-containing protein</fullName>
    </recommendedName>
</protein>
<feature type="compositionally biased region" description="Low complexity" evidence="1">
    <location>
        <begin position="329"/>
        <end position="342"/>
    </location>
</feature>
<feature type="region of interest" description="Disordered" evidence="1">
    <location>
        <begin position="269"/>
        <end position="350"/>
    </location>
</feature>
<dbReference type="AlphaFoldDB" id="A0A9P5TMW1"/>
<reference evidence="2" key="1">
    <citation type="submission" date="2020-11" db="EMBL/GenBank/DDBJ databases">
        <authorList>
            <consortium name="DOE Joint Genome Institute"/>
            <person name="Ahrendt S."/>
            <person name="Riley R."/>
            <person name="Andreopoulos W."/>
            <person name="LaButti K."/>
            <person name="Pangilinan J."/>
            <person name="Ruiz-duenas F.J."/>
            <person name="Barrasa J.M."/>
            <person name="Sanchez-Garcia M."/>
            <person name="Camarero S."/>
            <person name="Miyauchi S."/>
            <person name="Serrano A."/>
            <person name="Linde D."/>
            <person name="Babiker R."/>
            <person name="Drula E."/>
            <person name="Ayuso-Fernandez I."/>
            <person name="Pacheco R."/>
            <person name="Padilla G."/>
            <person name="Ferreira P."/>
            <person name="Barriuso J."/>
            <person name="Kellner H."/>
            <person name="Castanera R."/>
            <person name="Alfaro M."/>
            <person name="Ramirez L."/>
            <person name="Pisabarro A.G."/>
            <person name="Kuo A."/>
            <person name="Tritt A."/>
            <person name="Lipzen A."/>
            <person name="He G."/>
            <person name="Yan M."/>
            <person name="Ng V."/>
            <person name="Cullen D."/>
            <person name="Martin F."/>
            <person name="Rosso M.-N."/>
            <person name="Henrissat B."/>
            <person name="Hibbett D."/>
            <person name="Martinez A.T."/>
            <person name="Grigoriev I.V."/>
        </authorList>
    </citation>
    <scope>NUCLEOTIDE SEQUENCE</scope>
    <source>
        <strain evidence="2">AH 44721</strain>
    </source>
</reference>
<evidence type="ECO:0000313" key="2">
    <source>
        <dbReference type="EMBL" id="KAF8896910.1"/>
    </source>
</evidence>
<feature type="region of interest" description="Disordered" evidence="1">
    <location>
        <begin position="362"/>
        <end position="403"/>
    </location>
</feature>
<sequence>MLAAATYLSYLKEFCNTDNKFLDLPDQINDDVLKHASSEEERAFLRELHEFMEPMTSSHHHTNPIYLASPSVLPKKSWGKATLVQTSQHLGNDKPKELLDVERIFWQILFGLVDGSFEPQALLPTLGSRLPWSIIELAAESLDNGSWFDLLNSIPITDSVNEDDGTFVSMDFALPISGLGVSDLFNYRNAKIPSNSNAVTSASVAPVTSSDSPVHPLPSIDECAVNEPEPSPEAATSLEDVTIDGAPAVDGVMGNDLDICVEPDGVSQAMSVDPAPVEPLPSVTPDDAVGSAPIEPDTSSMSVDPTPVETSPTTTLDGAKESTPVQVNTSSTAPSSEPLSSTQQANITNSAGLSTKVKTLELSKATPAPGKKGISGSLSAAKKRKKKLHPSPSGGNSIPTPPPASLAAVIISRKRKPSVAGSKANPIDVDLINTLPPWEPDNLRAFHIARQEEESVQVQSGTGTSAPSYEQFRATKEYTVFNRSGNKVTLQPQFHFEDYLQRFDEILTGMKSSNINDCPLFMEKPEASIIHVLMYEEYSSLSTSQLHEYLSKQNIVGLSQLGKEAKHHSRSPKKSCWNGDFDDFDCQMKHIPLTITGTLRLLFDQVNAGDKGRTLNGLDLPLPHQSMTPMAYSTDRHAFHHTRGRLGFPSSKTFPTTNLCWALAGAPDTITFLHINSDGFNTHVLVICGGKTWIFYRQSSDTPLSSRHTFFHLGFHLDHYIPPTKYGLEAIYLSKGNLLLMRANQPHAVYGKEATIIHGGHFYLSSMMEVTVQSLIHTFILDQFLSNTTYHQSHLLLHRIIDFYRMGLLEEQYVDPGTCETTSASMRDILWFGNILDFHTYSAPNQSAEEPATPAQKYLMMQYDCNDIPKTYCVITSLAGEVIQDLPAEYLCRQVSALLSYKKAAMKEGKVKGAPHCTVKLLKCQVDNALASDAHILDYWTTKHSEVDDSELGFGSQVGYSLRWREGKPVLRTYEELLKDGTTALDHVYLEGEAYHFQQDEEFVSGRPSPIVPEFPGIRIPSLHRARSSSHSSLSSLTDVSDLEMDGMTQCRDQVDIEHGEDRGHGDSNKDDEDDSDEDDDDEDNEDYQSPRKRLHSS</sequence>
<accession>A0A9P5TMW1</accession>
<evidence type="ECO:0000256" key="1">
    <source>
        <dbReference type="SAM" id="MobiDB-lite"/>
    </source>
</evidence>
<dbReference type="SUPFAM" id="SSF51197">
    <property type="entry name" value="Clavaminate synthase-like"/>
    <property type="match status" value="1"/>
</dbReference>
<comment type="caution">
    <text evidence="2">The sequence shown here is derived from an EMBL/GenBank/DDBJ whole genome shotgun (WGS) entry which is preliminary data.</text>
</comment>
<evidence type="ECO:0000313" key="3">
    <source>
        <dbReference type="Proteomes" id="UP000724874"/>
    </source>
</evidence>
<dbReference type="EMBL" id="JADNYJ010000058">
    <property type="protein sequence ID" value="KAF8896910.1"/>
    <property type="molecule type" value="Genomic_DNA"/>
</dbReference>
<name>A0A9P5TMW1_GYMJU</name>
<feature type="compositionally biased region" description="Basic and acidic residues" evidence="1">
    <location>
        <begin position="1055"/>
        <end position="1069"/>
    </location>
</feature>
<dbReference type="Gene3D" id="2.60.120.650">
    <property type="entry name" value="Cupin"/>
    <property type="match status" value="1"/>
</dbReference>
<proteinExistence type="predicted"/>
<feature type="compositionally biased region" description="Polar residues" evidence="1">
    <location>
        <begin position="297"/>
        <end position="316"/>
    </location>
</feature>
<gene>
    <name evidence="2" type="ORF">CPB84DRAFT_1848087</name>
</gene>
<organism evidence="2 3">
    <name type="scientific">Gymnopilus junonius</name>
    <name type="common">Spectacular rustgill mushroom</name>
    <name type="synonym">Gymnopilus spectabilis subsp. junonius</name>
    <dbReference type="NCBI Taxonomy" id="109634"/>
    <lineage>
        <taxon>Eukaryota</taxon>
        <taxon>Fungi</taxon>
        <taxon>Dikarya</taxon>
        <taxon>Basidiomycota</taxon>
        <taxon>Agaricomycotina</taxon>
        <taxon>Agaricomycetes</taxon>
        <taxon>Agaricomycetidae</taxon>
        <taxon>Agaricales</taxon>
        <taxon>Agaricineae</taxon>
        <taxon>Hymenogastraceae</taxon>
        <taxon>Gymnopilus</taxon>
    </lineage>
</organism>
<feature type="region of interest" description="Disordered" evidence="1">
    <location>
        <begin position="1055"/>
        <end position="1098"/>
    </location>
</feature>
<feature type="compositionally biased region" description="Acidic residues" evidence="1">
    <location>
        <begin position="1070"/>
        <end position="1087"/>
    </location>
</feature>
<dbReference type="OrthoDB" id="3270451at2759"/>
<evidence type="ECO:0008006" key="4">
    <source>
        <dbReference type="Google" id="ProtNLM"/>
    </source>
</evidence>